<comment type="caution">
    <text evidence="4">The sequence shown here is derived from an EMBL/GenBank/DDBJ whole genome shotgun (WGS) entry which is preliminary data.</text>
</comment>
<reference evidence="4 5" key="1">
    <citation type="submission" date="2023-03" db="EMBL/GenBank/DDBJ databases">
        <title>Paludisphaera mucosa sp. nov. a novel planctomycete from northern fen.</title>
        <authorList>
            <person name="Ivanova A."/>
        </authorList>
    </citation>
    <scope>NUCLEOTIDE SEQUENCE [LARGE SCALE GENOMIC DNA]</scope>
    <source>
        <strain evidence="4 5">Pla2</strain>
    </source>
</reference>
<feature type="repeat" description="TPR" evidence="3">
    <location>
        <begin position="112"/>
        <end position="145"/>
    </location>
</feature>
<dbReference type="Pfam" id="PF14559">
    <property type="entry name" value="TPR_19"/>
    <property type="match status" value="1"/>
</dbReference>
<dbReference type="Proteomes" id="UP001216907">
    <property type="component" value="Unassembled WGS sequence"/>
</dbReference>
<keyword evidence="5" id="KW-1185">Reference proteome</keyword>
<sequence>MRRKGLIAFVGVLIWMLPALPGCSWAGARRGSKDSLSPEKAAQAKAVSERAQAAVDAGDLTTAEAELAQLVAISPGSPEGYQRLGAVLQLRGRPAEAETCFRKALDLDPDFVGALIGLSRIEAARGQLDSALKRLETAIEIEPHDAAGHLTLAQVLEALGRTDDGLAAYYRALKADPFLIEANRRIAAIQLSRNEADQALVRLDQTIETNPGDAESVFLRGRAHLALHHVPQAVDDLRTASQHLPDRPDVHLALAHALDAARRPADALQAAENALRLAPGDVEALNLSERLRR</sequence>
<dbReference type="PANTHER" id="PTHR45586:SF1">
    <property type="entry name" value="LIPOPOLYSACCHARIDE ASSEMBLY PROTEIN B"/>
    <property type="match status" value="1"/>
</dbReference>
<evidence type="ECO:0000313" key="4">
    <source>
        <dbReference type="EMBL" id="MDG3005256.1"/>
    </source>
</evidence>
<protein>
    <submittedName>
        <fullName evidence="4">Tetratricopeptide repeat protein</fullName>
    </submittedName>
</protein>
<dbReference type="InterPro" id="IPR051012">
    <property type="entry name" value="CellSynth/LPSAsmb/PSIAsmb"/>
</dbReference>
<keyword evidence="2 3" id="KW-0802">TPR repeat</keyword>
<proteinExistence type="predicted"/>
<evidence type="ECO:0000256" key="2">
    <source>
        <dbReference type="ARBA" id="ARBA00022803"/>
    </source>
</evidence>
<evidence type="ECO:0000313" key="5">
    <source>
        <dbReference type="Proteomes" id="UP001216907"/>
    </source>
</evidence>
<feature type="repeat" description="TPR" evidence="3">
    <location>
        <begin position="78"/>
        <end position="111"/>
    </location>
</feature>
<name>A0ABT6FCH3_9BACT</name>
<dbReference type="InterPro" id="IPR019734">
    <property type="entry name" value="TPR_rpt"/>
</dbReference>
<evidence type="ECO:0000256" key="1">
    <source>
        <dbReference type="ARBA" id="ARBA00022737"/>
    </source>
</evidence>
<dbReference type="PROSITE" id="PS50005">
    <property type="entry name" value="TPR"/>
    <property type="match status" value="2"/>
</dbReference>
<dbReference type="SUPFAM" id="SSF48452">
    <property type="entry name" value="TPR-like"/>
    <property type="match status" value="1"/>
</dbReference>
<accession>A0ABT6FCH3</accession>
<dbReference type="EMBL" id="JARRAG010000002">
    <property type="protein sequence ID" value="MDG3005256.1"/>
    <property type="molecule type" value="Genomic_DNA"/>
</dbReference>
<dbReference type="PANTHER" id="PTHR45586">
    <property type="entry name" value="TPR REPEAT-CONTAINING PROTEIN PA4667"/>
    <property type="match status" value="1"/>
</dbReference>
<dbReference type="SMART" id="SM00028">
    <property type="entry name" value="TPR"/>
    <property type="match status" value="7"/>
</dbReference>
<dbReference type="RefSeq" id="WP_277861601.1">
    <property type="nucleotide sequence ID" value="NZ_JARRAG010000002.1"/>
</dbReference>
<keyword evidence="1" id="KW-0677">Repeat</keyword>
<evidence type="ECO:0000256" key="3">
    <source>
        <dbReference type="PROSITE-ProRule" id="PRU00339"/>
    </source>
</evidence>
<dbReference type="InterPro" id="IPR011990">
    <property type="entry name" value="TPR-like_helical_dom_sf"/>
</dbReference>
<gene>
    <name evidence="4" type="ORF">PZE19_15815</name>
</gene>
<dbReference type="Gene3D" id="1.25.40.10">
    <property type="entry name" value="Tetratricopeptide repeat domain"/>
    <property type="match status" value="2"/>
</dbReference>
<organism evidence="4 5">
    <name type="scientific">Paludisphaera mucosa</name>
    <dbReference type="NCBI Taxonomy" id="3030827"/>
    <lineage>
        <taxon>Bacteria</taxon>
        <taxon>Pseudomonadati</taxon>
        <taxon>Planctomycetota</taxon>
        <taxon>Planctomycetia</taxon>
        <taxon>Isosphaerales</taxon>
        <taxon>Isosphaeraceae</taxon>
        <taxon>Paludisphaera</taxon>
    </lineage>
</organism>